<evidence type="ECO:0000256" key="3">
    <source>
        <dbReference type="ARBA" id="ARBA00022801"/>
    </source>
</evidence>
<evidence type="ECO:0000256" key="1">
    <source>
        <dbReference type="ARBA" id="ARBA00001947"/>
    </source>
</evidence>
<evidence type="ECO:0000313" key="7">
    <source>
        <dbReference type="EMBL" id="CDN48660.1"/>
    </source>
</evidence>
<evidence type="ECO:0000313" key="8">
    <source>
        <dbReference type="Proteomes" id="UP000028181"/>
    </source>
</evidence>
<name>A0A068SU91_NEOGA</name>
<evidence type="ECO:0000256" key="2">
    <source>
        <dbReference type="ARBA" id="ARBA00022723"/>
    </source>
</evidence>
<gene>
    <name evidence="7" type="ORF">RG540_CH24940</name>
</gene>
<dbReference type="EMBL" id="HG938353">
    <property type="protein sequence ID" value="CDN48660.1"/>
    <property type="molecule type" value="Genomic_DNA"/>
</dbReference>
<keyword evidence="8" id="KW-1185">Reference proteome</keyword>
<keyword evidence="3 7" id="KW-0378">Hydrolase</keyword>
<dbReference type="InterPro" id="IPR036866">
    <property type="entry name" value="RibonucZ/Hydroxyglut_hydro"/>
</dbReference>
<evidence type="ECO:0000256" key="5">
    <source>
        <dbReference type="SAM" id="MobiDB-lite"/>
    </source>
</evidence>
<reference evidence="8" key="1">
    <citation type="journal article" date="2014" name="BMC Genomics">
        <title>Genome sequencing of two Neorhizobium galegae strains reveals a noeT gene responsible for the unusual acetylation of the nodulation factors.</title>
        <authorList>
            <person name="Osterman J."/>
            <person name="Marsh J."/>
            <person name="Laine P.K."/>
            <person name="Zeng Z."/>
            <person name="Alatalo E."/>
            <person name="Sullivan J.T."/>
            <person name="Young J.P."/>
            <person name="Thomas-Oates J."/>
            <person name="Paulin L."/>
            <person name="Lindstrom K."/>
        </authorList>
    </citation>
    <scope>NUCLEOTIDE SEQUENCE [LARGE SCALE GENOMIC DNA]</scope>
    <source>
        <strain evidence="8">HAMBI 540</strain>
    </source>
</reference>
<keyword evidence="2" id="KW-0479">Metal-binding</keyword>
<dbReference type="Proteomes" id="UP000028181">
    <property type="component" value="Chromosome I"/>
</dbReference>
<evidence type="ECO:0000259" key="6">
    <source>
        <dbReference type="SMART" id="SM00849"/>
    </source>
</evidence>
<dbReference type="GO" id="GO:0016787">
    <property type="term" value="F:hydrolase activity"/>
    <property type="evidence" value="ECO:0007669"/>
    <property type="project" value="UniProtKB-KW"/>
</dbReference>
<dbReference type="eggNOG" id="COG0491">
    <property type="taxonomic scope" value="Bacteria"/>
</dbReference>
<dbReference type="OrthoDB" id="9802991at2"/>
<dbReference type="PANTHER" id="PTHR46233">
    <property type="entry name" value="HYDROXYACYLGLUTATHIONE HYDROLASE GLOC"/>
    <property type="match status" value="1"/>
</dbReference>
<dbReference type="GO" id="GO:0046872">
    <property type="term" value="F:metal ion binding"/>
    <property type="evidence" value="ECO:0007669"/>
    <property type="project" value="UniProtKB-KW"/>
</dbReference>
<feature type="region of interest" description="Disordered" evidence="5">
    <location>
        <begin position="199"/>
        <end position="225"/>
    </location>
</feature>
<dbReference type="InterPro" id="IPR001279">
    <property type="entry name" value="Metallo-B-lactamas"/>
</dbReference>
<dbReference type="SMART" id="SM00849">
    <property type="entry name" value="Lactamase_B"/>
    <property type="match status" value="1"/>
</dbReference>
<keyword evidence="4" id="KW-0862">Zinc</keyword>
<proteinExistence type="predicted"/>
<dbReference type="InterPro" id="IPR051453">
    <property type="entry name" value="MBL_Glyoxalase_II"/>
</dbReference>
<dbReference type="Pfam" id="PF00753">
    <property type="entry name" value="Lactamase_B"/>
    <property type="match status" value="1"/>
</dbReference>
<dbReference type="AlphaFoldDB" id="A0A068SU91"/>
<dbReference type="SUPFAM" id="SSF56281">
    <property type="entry name" value="Metallo-hydrolase/oxidoreductase"/>
    <property type="match status" value="1"/>
</dbReference>
<dbReference type="PATRIC" id="fig|1028800.3.peg.2522"/>
<evidence type="ECO:0000256" key="4">
    <source>
        <dbReference type="ARBA" id="ARBA00022833"/>
    </source>
</evidence>
<protein>
    <submittedName>
        <fullName evidence="7">Putative enzyme with metallo-hydrolase/oxidoreductase domain (YcbL-like)</fullName>
    </submittedName>
</protein>
<dbReference type="GeneID" id="24256069"/>
<sequence length="225" mass="24405">MGKLQAGIIPVTPFQQNCTILFDEETKEGVVVDPGGDVPTILQVIKENGVTLKEIWLTHGHIDHAGGADELREALGIQVIGPHEADLPLLQRLETQAEKFGVKMAVRNVVPDRWLNEGDKVSFGEHVFEIFHCPGHAPGHVIYYNRAQGFAHLGDVLFNGSIGRTDLPGGDHDTLLASIRDKVLPLGDEVGFICGHGPGSRIGDERRTNPFLRGLGGPKPQHTSV</sequence>
<accession>A0A068SU91</accession>
<organism evidence="7 8">
    <name type="scientific">Neorhizobium galegae bv. orientalis str. HAMBI 540</name>
    <dbReference type="NCBI Taxonomy" id="1028800"/>
    <lineage>
        <taxon>Bacteria</taxon>
        <taxon>Pseudomonadati</taxon>
        <taxon>Pseudomonadota</taxon>
        <taxon>Alphaproteobacteria</taxon>
        <taxon>Hyphomicrobiales</taxon>
        <taxon>Rhizobiaceae</taxon>
        <taxon>Rhizobium/Agrobacterium group</taxon>
        <taxon>Neorhizobium</taxon>
    </lineage>
</organism>
<dbReference type="Gene3D" id="3.60.15.10">
    <property type="entry name" value="Ribonuclease Z/Hydroxyacylglutathione hydrolase-like"/>
    <property type="match status" value="1"/>
</dbReference>
<dbReference type="KEGG" id="ngg:RG540_CH24940"/>
<dbReference type="PANTHER" id="PTHR46233:SF3">
    <property type="entry name" value="HYDROXYACYLGLUTATHIONE HYDROLASE GLOC"/>
    <property type="match status" value="1"/>
</dbReference>
<dbReference type="RefSeq" id="WP_038588285.1">
    <property type="nucleotide sequence ID" value="NZ_HG938353.1"/>
</dbReference>
<dbReference type="CDD" id="cd07737">
    <property type="entry name" value="YcbL-like_MBL-fold"/>
    <property type="match status" value="1"/>
</dbReference>
<feature type="domain" description="Metallo-beta-lactamase" evidence="6">
    <location>
        <begin position="15"/>
        <end position="196"/>
    </location>
</feature>
<comment type="cofactor">
    <cofactor evidence="1">
        <name>Zn(2+)</name>
        <dbReference type="ChEBI" id="CHEBI:29105"/>
    </cofactor>
</comment>
<dbReference type="HOGENOM" id="CLU_030571_5_0_5"/>